<proteinExistence type="predicted"/>
<accession>A0A0P9H7X6</accession>
<dbReference type="AlphaFoldDB" id="A0A0P9H7X6"/>
<keyword evidence="2" id="KW-1185">Reference proteome</keyword>
<comment type="caution">
    <text evidence="1">The sequence shown here is derived from an EMBL/GenBank/DDBJ whole genome shotgun (WGS) entry which is preliminary data.</text>
</comment>
<feature type="non-terminal residue" evidence="1">
    <location>
        <position position="1"/>
    </location>
</feature>
<name>A0A0P9H7X6_9CHLR</name>
<evidence type="ECO:0000313" key="1">
    <source>
        <dbReference type="EMBL" id="KPV49942.1"/>
    </source>
</evidence>
<dbReference type="Proteomes" id="UP000050509">
    <property type="component" value="Unassembled WGS sequence"/>
</dbReference>
<sequence>PAATSVSSTSRSARAYAVRAFAAEHADWLAEVRAAIAQVDQVRARLKPTRRAGAPTVPDAAEE</sequence>
<dbReference type="EMBL" id="LJCR01001661">
    <property type="protein sequence ID" value="KPV49942.1"/>
    <property type="molecule type" value="Genomic_DNA"/>
</dbReference>
<evidence type="ECO:0000313" key="2">
    <source>
        <dbReference type="Proteomes" id="UP000050509"/>
    </source>
</evidence>
<organism evidence="1 2">
    <name type="scientific">Kouleothrix aurantiaca</name>
    <dbReference type="NCBI Taxonomy" id="186479"/>
    <lineage>
        <taxon>Bacteria</taxon>
        <taxon>Bacillati</taxon>
        <taxon>Chloroflexota</taxon>
        <taxon>Chloroflexia</taxon>
        <taxon>Chloroflexales</taxon>
        <taxon>Roseiflexineae</taxon>
        <taxon>Roseiflexaceae</taxon>
        <taxon>Kouleothrix</taxon>
    </lineage>
</organism>
<gene>
    <name evidence="1" type="ORF">SE17_29765</name>
</gene>
<reference evidence="1 2" key="1">
    <citation type="submission" date="2015-09" db="EMBL/GenBank/DDBJ databases">
        <title>Draft genome sequence of Kouleothrix aurantiaca JCM 19913.</title>
        <authorList>
            <person name="Hemp J."/>
        </authorList>
    </citation>
    <scope>NUCLEOTIDE SEQUENCE [LARGE SCALE GENOMIC DNA]</scope>
    <source>
        <strain evidence="1 2">COM-B</strain>
    </source>
</reference>
<protein>
    <submittedName>
        <fullName evidence="1">Uncharacterized protein</fullName>
    </submittedName>
</protein>